<keyword evidence="10" id="KW-1185">Reference proteome</keyword>
<dbReference type="PROSITE" id="PS50109">
    <property type="entry name" value="HIS_KIN"/>
    <property type="match status" value="1"/>
</dbReference>
<evidence type="ECO:0000256" key="5">
    <source>
        <dbReference type="ARBA" id="ARBA00022692"/>
    </source>
</evidence>
<dbReference type="Gene3D" id="3.30.565.10">
    <property type="entry name" value="Histidine kinase-like ATPase, C-terminal domain"/>
    <property type="match status" value="1"/>
</dbReference>
<dbReference type="OrthoDB" id="9792686at2"/>
<dbReference type="AlphaFoldDB" id="A0A8G2F4U9"/>
<evidence type="ECO:0000256" key="6">
    <source>
        <dbReference type="ARBA" id="ARBA00022777"/>
    </source>
</evidence>
<keyword evidence="7" id="KW-1133">Transmembrane helix</keyword>
<dbReference type="InterPro" id="IPR036890">
    <property type="entry name" value="HATPase_C_sf"/>
</dbReference>
<keyword evidence="6 9" id="KW-0418">Kinase</keyword>
<dbReference type="Pfam" id="PF02518">
    <property type="entry name" value="HATPase_c"/>
    <property type="match status" value="1"/>
</dbReference>
<name>A0A8G2F4U9_DESNO</name>
<evidence type="ECO:0000256" key="4">
    <source>
        <dbReference type="ARBA" id="ARBA00022679"/>
    </source>
</evidence>
<evidence type="ECO:0000313" key="9">
    <source>
        <dbReference type="EMBL" id="SFL83557.1"/>
    </source>
</evidence>
<gene>
    <name evidence="9" type="ORF">SAMN05421830_10786</name>
</gene>
<dbReference type="Proteomes" id="UP000199581">
    <property type="component" value="Unassembled WGS sequence"/>
</dbReference>
<dbReference type="InterPro" id="IPR003594">
    <property type="entry name" value="HATPase_dom"/>
</dbReference>
<protein>
    <recommendedName>
        <fullName evidence="2">histidine kinase</fullName>
        <ecNumber evidence="2">2.7.13.3</ecNumber>
    </recommendedName>
</protein>
<feature type="domain" description="Histidine kinase" evidence="8">
    <location>
        <begin position="170"/>
        <end position="376"/>
    </location>
</feature>
<evidence type="ECO:0000256" key="3">
    <source>
        <dbReference type="ARBA" id="ARBA00022553"/>
    </source>
</evidence>
<dbReference type="EC" id="2.7.13.3" evidence="2"/>
<comment type="caution">
    <text evidence="9">The sequence shown here is derived from an EMBL/GenBank/DDBJ whole genome shotgun (WGS) entry which is preliminary data.</text>
</comment>
<keyword evidence="4" id="KW-0808">Transferase</keyword>
<keyword evidence="5" id="KW-0812">Transmembrane</keyword>
<proteinExistence type="predicted"/>
<dbReference type="InterPro" id="IPR050428">
    <property type="entry name" value="TCS_sensor_his_kinase"/>
</dbReference>
<dbReference type="InterPro" id="IPR005467">
    <property type="entry name" value="His_kinase_dom"/>
</dbReference>
<evidence type="ECO:0000256" key="2">
    <source>
        <dbReference type="ARBA" id="ARBA00012438"/>
    </source>
</evidence>
<keyword evidence="7" id="KW-0472">Membrane</keyword>
<dbReference type="PANTHER" id="PTHR45436">
    <property type="entry name" value="SENSOR HISTIDINE KINASE YKOH"/>
    <property type="match status" value="1"/>
</dbReference>
<evidence type="ECO:0000259" key="8">
    <source>
        <dbReference type="PROSITE" id="PS50109"/>
    </source>
</evidence>
<evidence type="ECO:0000256" key="7">
    <source>
        <dbReference type="ARBA" id="ARBA00022989"/>
    </source>
</evidence>
<dbReference type="GO" id="GO:0004673">
    <property type="term" value="F:protein histidine kinase activity"/>
    <property type="evidence" value="ECO:0007669"/>
    <property type="project" value="UniProtKB-EC"/>
</dbReference>
<sequence>MTNTAMTTLFAPAERLPVACLADLREQLVQLDHVKWLERMPLMIFLADSHRQIVYGNPPFVRAAKPSVQNGLVGLRPGEALGCIFAQEMEAGCGCSAYCRHCGAVQAILKSLRGIEDCRECHILTKDSLGLHAIDVQILSRPFIHDDRIYSLNIAVDISHERRLAVLNRNFLHNMINAAGGMENMLSMLSDNEDDELNRHVPLLRQSALTMLQEVLYQYDVAAVENGKLAVQVAVHDVFRVVTRLVEQLREHPVSRGRKLLADGPEIRVSTDAKLLRHVLSNLIVNALEASPLGSAVRVSWEVEPSGLRLDVDNTGSMAPEVALQLFKRYVSTKGEDRGLGLYMAKVFAEDHLGGRLAYEPLPGITRFSLYLPNSAPSSK</sequence>
<evidence type="ECO:0000313" key="10">
    <source>
        <dbReference type="Proteomes" id="UP000199581"/>
    </source>
</evidence>
<dbReference type="SMART" id="SM00387">
    <property type="entry name" value="HATPase_c"/>
    <property type="match status" value="1"/>
</dbReference>
<comment type="catalytic activity">
    <reaction evidence="1">
        <text>ATP + protein L-histidine = ADP + protein N-phospho-L-histidine.</text>
        <dbReference type="EC" id="2.7.13.3"/>
    </reaction>
</comment>
<accession>A0A8G2F4U9</accession>
<dbReference type="CDD" id="cd00075">
    <property type="entry name" value="HATPase"/>
    <property type="match status" value="1"/>
</dbReference>
<evidence type="ECO:0000256" key="1">
    <source>
        <dbReference type="ARBA" id="ARBA00000085"/>
    </source>
</evidence>
<dbReference type="SUPFAM" id="SSF55874">
    <property type="entry name" value="ATPase domain of HSP90 chaperone/DNA topoisomerase II/histidine kinase"/>
    <property type="match status" value="1"/>
</dbReference>
<dbReference type="EMBL" id="FOTO01000007">
    <property type="protein sequence ID" value="SFL83557.1"/>
    <property type="molecule type" value="Genomic_DNA"/>
</dbReference>
<organism evidence="9 10">
    <name type="scientific">Desulfomicrobium norvegicum (strain DSM 1741 / NCIMB 8310)</name>
    <name type="common">Desulfovibrio baculatus (strain Norway 4)</name>
    <name type="synonym">Desulfovibrio desulfuricans (strain Norway 4)</name>
    <dbReference type="NCBI Taxonomy" id="52561"/>
    <lineage>
        <taxon>Bacteria</taxon>
        <taxon>Pseudomonadati</taxon>
        <taxon>Thermodesulfobacteriota</taxon>
        <taxon>Desulfovibrionia</taxon>
        <taxon>Desulfovibrionales</taxon>
        <taxon>Desulfomicrobiaceae</taxon>
        <taxon>Desulfomicrobium</taxon>
    </lineage>
</organism>
<reference evidence="9 10" key="1">
    <citation type="submission" date="2016-10" db="EMBL/GenBank/DDBJ databases">
        <authorList>
            <person name="Varghese N."/>
            <person name="Submissions S."/>
        </authorList>
    </citation>
    <scope>NUCLEOTIDE SEQUENCE [LARGE SCALE GENOMIC DNA]</scope>
    <source>
        <strain evidence="9 10">DSM 1741</strain>
    </source>
</reference>
<dbReference type="PANTHER" id="PTHR45436:SF5">
    <property type="entry name" value="SENSOR HISTIDINE KINASE TRCS"/>
    <property type="match status" value="1"/>
</dbReference>
<keyword evidence="3" id="KW-0597">Phosphoprotein</keyword>